<dbReference type="AlphaFoldDB" id="L0JQQ3"/>
<name>L0JQQ3_NATP1</name>
<evidence type="ECO:0000313" key="2">
    <source>
        <dbReference type="Proteomes" id="UP000010843"/>
    </source>
</evidence>
<accession>L0JQQ3</accession>
<gene>
    <name evidence="1" type="ordered locus">Natpe_4105</name>
</gene>
<sequence length="86" mass="10080">MVLYMDQNDDGDVRVMFERDMIYVRDTDRGLLFSANGFEDEDGWVIKTGPIGEEREKTIEVETREQALEKYFIWSVGACEFNEENS</sequence>
<geneLocation type="plasmid" evidence="1 2">
    <name>pNATPE01</name>
</geneLocation>
<dbReference type="Proteomes" id="UP000010843">
    <property type="component" value="Plasmid pNATPE01"/>
</dbReference>
<dbReference type="KEGG" id="npe:Natpe_4105"/>
<organism evidence="1 2">
    <name type="scientific">Natrinema pellirubrum (strain DSM 15624 / CIP 106293 / JCM 10476 / NCIMB 786 / 157)</name>
    <dbReference type="NCBI Taxonomy" id="797303"/>
    <lineage>
        <taxon>Archaea</taxon>
        <taxon>Methanobacteriati</taxon>
        <taxon>Methanobacteriota</taxon>
        <taxon>Stenosarchaea group</taxon>
        <taxon>Halobacteria</taxon>
        <taxon>Halobacteriales</taxon>
        <taxon>Natrialbaceae</taxon>
        <taxon>Natrinema</taxon>
    </lineage>
</organism>
<evidence type="ECO:0000313" key="1">
    <source>
        <dbReference type="EMBL" id="AGB33825.1"/>
    </source>
</evidence>
<dbReference type="HOGENOM" id="CLU_2490561_0_0_2"/>
<reference evidence="2" key="1">
    <citation type="submission" date="2012-02" db="EMBL/GenBank/DDBJ databases">
        <title>Complete sequence of plasmid 1 of Natrinema pellirubrum DSM 15624.</title>
        <authorList>
            <person name="Lucas S."/>
            <person name="Han J."/>
            <person name="Lapidus A."/>
            <person name="Cheng J.-F."/>
            <person name="Goodwin L."/>
            <person name="Pitluck S."/>
            <person name="Peters L."/>
            <person name="Teshima H."/>
            <person name="Detter J.C."/>
            <person name="Han C."/>
            <person name="Tapia R."/>
            <person name="Land M."/>
            <person name="Hauser L."/>
            <person name="Kyrpides N."/>
            <person name="Ivanova N."/>
            <person name="Pagani I."/>
            <person name="Sproer C."/>
            <person name="Anderson I."/>
            <person name="Woyke T."/>
        </authorList>
    </citation>
    <scope>NUCLEOTIDE SEQUENCE [LARGE SCALE GENOMIC DNA]</scope>
    <source>
        <strain evidence="2">DSM 15624 / JCM 10476 / NCIMB 786</strain>
        <plasmid evidence="2">pNATPE01</plasmid>
    </source>
</reference>
<protein>
    <submittedName>
        <fullName evidence="1">Uncharacterized protein</fullName>
    </submittedName>
</protein>
<keyword evidence="1" id="KW-0614">Plasmid</keyword>
<proteinExistence type="predicted"/>
<dbReference type="EMBL" id="CP003373">
    <property type="protein sequence ID" value="AGB33825.1"/>
    <property type="molecule type" value="Genomic_DNA"/>
</dbReference>